<proteinExistence type="predicted"/>
<dbReference type="GO" id="GO:0009055">
    <property type="term" value="F:electron transfer activity"/>
    <property type="evidence" value="ECO:0007669"/>
    <property type="project" value="InterPro"/>
</dbReference>
<evidence type="ECO:0000313" key="8">
    <source>
        <dbReference type="Proteomes" id="UP000279089"/>
    </source>
</evidence>
<dbReference type="InterPro" id="IPR036909">
    <property type="entry name" value="Cyt_c-like_dom_sf"/>
</dbReference>
<dbReference type="AlphaFoldDB" id="A0A3N4MAG7"/>
<dbReference type="OrthoDB" id="9796771at2"/>
<feature type="region of interest" description="Disordered" evidence="5">
    <location>
        <begin position="1"/>
        <end position="36"/>
    </location>
</feature>
<dbReference type="InterPro" id="IPR009056">
    <property type="entry name" value="Cyt_c-like_dom"/>
</dbReference>
<dbReference type="Pfam" id="PF13442">
    <property type="entry name" value="Cytochrome_CBB3"/>
    <property type="match status" value="1"/>
</dbReference>
<organism evidence="7 8">
    <name type="scientific">Chitinophaga barathri</name>
    <dbReference type="NCBI Taxonomy" id="1647451"/>
    <lineage>
        <taxon>Bacteria</taxon>
        <taxon>Pseudomonadati</taxon>
        <taxon>Bacteroidota</taxon>
        <taxon>Chitinophagia</taxon>
        <taxon>Chitinophagales</taxon>
        <taxon>Chitinophagaceae</taxon>
        <taxon>Chitinophaga</taxon>
    </lineage>
</organism>
<protein>
    <submittedName>
        <fullName evidence="7">Cytochrome c</fullName>
    </submittedName>
</protein>
<feature type="domain" description="Cytochrome c" evidence="6">
    <location>
        <begin position="129"/>
        <end position="218"/>
    </location>
</feature>
<evidence type="ECO:0000256" key="5">
    <source>
        <dbReference type="SAM" id="MobiDB-lite"/>
    </source>
</evidence>
<evidence type="ECO:0000256" key="3">
    <source>
        <dbReference type="ARBA" id="ARBA00023004"/>
    </source>
</evidence>
<dbReference type="EMBL" id="RMBX01000007">
    <property type="protein sequence ID" value="RPD40355.1"/>
    <property type="molecule type" value="Genomic_DNA"/>
</dbReference>
<evidence type="ECO:0000256" key="4">
    <source>
        <dbReference type="PROSITE-ProRule" id="PRU00433"/>
    </source>
</evidence>
<name>A0A3N4MAG7_9BACT</name>
<dbReference type="PANTHER" id="PTHR40394">
    <property type="entry name" value="LIPOPROTEIN-RELATED"/>
    <property type="match status" value="1"/>
</dbReference>
<comment type="caution">
    <text evidence="7">The sequence shown here is derived from an EMBL/GenBank/DDBJ whole genome shotgun (WGS) entry which is preliminary data.</text>
</comment>
<dbReference type="Proteomes" id="UP000279089">
    <property type="component" value="Unassembled WGS sequence"/>
</dbReference>
<sequence length="251" mass="27229">MKPSEARFHPTTEKTDRRRRSIETSRSQKKRDKQLRMKRTSNILIVAALAGGAFLASCGNKGAHHRKPGKIYVPDMYESRAYEFYNPRLASLKPVDGTVKRGAMLPYHLKAEDTAQANLVKNPLVLDEAGLKDGKRYYDIYCGVCHGQKLDGNGPLYKGGDGPYPAAPASMLTGKVLGYTEGRIFHVITYGYNVMGSYASQLDIEQRWKVVGYIKTMQNGGKAPEAAPAAPAADSAATTAATPAPAVAAAH</sequence>
<keyword evidence="2 4" id="KW-0479">Metal-binding</keyword>
<dbReference type="PROSITE" id="PS51007">
    <property type="entry name" value="CYTC"/>
    <property type="match status" value="1"/>
</dbReference>
<keyword evidence="1 4" id="KW-0349">Heme</keyword>
<evidence type="ECO:0000259" key="6">
    <source>
        <dbReference type="PROSITE" id="PS51007"/>
    </source>
</evidence>
<dbReference type="SUPFAM" id="SSF46626">
    <property type="entry name" value="Cytochrome c"/>
    <property type="match status" value="1"/>
</dbReference>
<dbReference type="GO" id="GO:0046872">
    <property type="term" value="F:metal ion binding"/>
    <property type="evidence" value="ECO:0007669"/>
    <property type="project" value="UniProtKB-KW"/>
</dbReference>
<reference evidence="8" key="1">
    <citation type="submission" date="2018-11" db="EMBL/GenBank/DDBJ databases">
        <title>Chitinophaga lutea sp.nov., isolate from arsenic contaminated soil.</title>
        <authorList>
            <person name="Zong Y."/>
        </authorList>
    </citation>
    <scope>NUCLEOTIDE SEQUENCE [LARGE SCALE GENOMIC DNA]</scope>
    <source>
        <strain evidence="8">YLT18</strain>
    </source>
</reference>
<evidence type="ECO:0000256" key="2">
    <source>
        <dbReference type="ARBA" id="ARBA00022723"/>
    </source>
</evidence>
<gene>
    <name evidence="7" type="ORF">EG028_13660</name>
</gene>
<feature type="compositionally biased region" description="Basic residues" evidence="5">
    <location>
        <begin position="27"/>
        <end position="36"/>
    </location>
</feature>
<evidence type="ECO:0000256" key="1">
    <source>
        <dbReference type="ARBA" id="ARBA00022617"/>
    </source>
</evidence>
<dbReference type="GO" id="GO:0020037">
    <property type="term" value="F:heme binding"/>
    <property type="evidence" value="ECO:0007669"/>
    <property type="project" value="InterPro"/>
</dbReference>
<keyword evidence="3 4" id="KW-0408">Iron</keyword>
<feature type="compositionally biased region" description="Basic and acidic residues" evidence="5">
    <location>
        <begin position="1"/>
        <end position="16"/>
    </location>
</feature>
<dbReference type="PANTHER" id="PTHR40394:SF2">
    <property type="entry name" value="QUINOL:CYTOCHROME C OXIDOREDUCTASE MEMBRANE PROTEIN"/>
    <property type="match status" value="1"/>
</dbReference>
<keyword evidence="8" id="KW-1185">Reference proteome</keyword>
<evidence type="ECO:0000313" key="7">
    <source>
        <dbReference type="EMBL" id="RPD40355.1"/>
    </source>
</evidence>
<accession>A0A3N4MAG7</accession>
<dbReference type="Gene3D" id="1.10.760.10">
    <property type="entry name" value="Cytochrome c-like domain"/>
    <property type="match status" value="1"/>
</dbReference>